<reference evidence="2" key="1">
    <citation type="submission" date="2020-06" db="EMBL/GenBank/DDBJ databases">
        <authorList>
            <person name="Li T."/>
            <person name="Hu X."/>
            <person name="Zhang T."/>
            <person name="Song X."/>
            <person name="Zhang H."/>
            <person name="Dai N."/>
            <person name="Sheng W."/>
            <person name="Hou X."/>
            <person name="Wei L."/>
        </authorList>
    </citation>
    <scope>NUCLEOTIDE SEQUENCE</scope>
    <source>
        <strain evidence="2">KEN1</strain>
        <tissue evidence="2">Leaf</tissue>
    </source>
</reference>
<dbReference type="EMBL" id="JACGWN010000007">
    <property type="protein sequence ID" value="KAL0444453.1"/>
    <property type="molecule type" value="Genomic_DNA"/>
</dbReference>
<dbReference type="InterPro" id="IPR050951">
    <property type="entry name" value="Retrovirus_Pol_polyprotein"/>
</dbReference>
<sequence>MEVYVDDILVKSKKRQQHTEDLKECFDQLRKYGVKLNPQKCTFGVEGGKFLGYLVTQRGIEANPDKITAIRKMKEPQTIKEVQQLAGRIAALNRFISRAADRGLPFFKILQNTKNFLWTDECGRAFMELKSYLKNPRC</sequence>
<reference evidence="2" key="2">
    <citation type="journal article" date="2024" name="Plant">
        <title>Genomic evolution and insights into agronomic trait innovations of Sesamum species.</title>
        <authorList>
            <person name="Miao H."/>
            <person name="Wang L."/>
            <person name="Qu L."/>
            <person name="Liu H."/>
            <person name="Sun Y."/>
            <person name="Le M."/>
            <person name="Wang Q."/>
            <person name="Wei S."/>
            <person name="Zheng Y."/>
            <person name="Lin W."/>
            <person name="Duan Y."/>
            <person name="Cao H."/>
            <person name="Xiong S."/>
            <person name="Wang X."/>
            <person name="Wei L."/>
            <person name="Li C."/>
            <person name="Ma Q."/>
            <person name="Ju M."/>
            <person name="Zhao R."/>
            <person name="Li G."/>
            <person name="Mu C."/>
            <person name="Tian Q."/>
            <person name="Mei H."/>
            <person name="Zhang T."/>
            <person name="Gao T."/>
            <person name="Zhang H."/>
        </authorList>
    </citation>
    <scope>NUCLEOTIDE SEQUENCE</scope>
    <source>
        <strain evidence="2">KEN1</strain>
    </source>
</reference>
<dbReference type="Pfam" id="PF00078">
    <property type="entry name" value="RVT_1"/>
    <property type="match status" value="1"/>
</dbReference>
<feature type="domain" description="Reverse transcriptase" evidence="1">
    <location>
        <begin position="1"/>
        <end position="55"/>
    </location>
</feature>
<organism evidence="2">
    <name type="scientific">Sesamum latifolium</name>
    <dbReference type="NCBI Taxonomy" id="2727402"/>
    <lineage>
        <taxon>Eukaryota</taxon>
        <taxon>Viridiplantae</taxon>
        <taxon>Streptophyta</taxon>
        <taxon>Embryophyta</taxon>
        <taxon>Tracheophyta</taxon>
        <taxon>Spermatophyta</taxon>
        <taxon>Magnoliopsida</taxon>
        <taxon>eudicotyledons</taxon>
        <taxon>Gunneridae</taxon>
        <taxon>Pentapetalae</taxon>
        <taxon>asterids</taxon>
        <taxon>lamiids</taxon>
        <taxon>Lamiales</taxon>
        <taxon>Pedaliaceae</taxon>
        <taxon>Sesamum</taxon>
    </lineage>
</organism>
<name>A0AAW2WSS3_9LAMI</name>
<evidence type="ECO:0000313" key="2">
    <source>
        <dbReference type="EMBL" id="KAL0444453.1"/>
    </source>
</evidence>
<dbReference type="PANTHER" id="PTHR37984">
    <property type="entry name" value="PROTEIN CBG26694"/>
    <property type="match status" value="1"/>
</dbReference>
<evidence type="ECO:0000259" key="1">
    <source>
        <dbReference type="PROSITE" id="PS50878"/>
    </source>
</evidence>
<dbReference type="PROSITE" id="PS50878">
    <property type="entry name" value="RT_POL"/>
    <property type="match status" value="1"/>
</dbReference>
<dbReference type="Gene3D" id="3.30.70.270">
    <property type="match status" value="2"/>
</dbReference>
<accession>A0AAW2WSS3</accession>
<dbReference type="InterPro" id="IPR000477">
    <property type="entry name" value="RT_dom"/>
</dbReference>
<comment type="caution">
    <text evidence="2">The sequence shown here is derived from an EMBL/GenBank/DDBJ whole genome shotgun (WGS) entry which is preliminary data.</text>
</comment>
<dbReference type="InterPro" id="IPR043502">
    <property type="entry name" value="DNA/RNA_pol_sf"/>
</dbReference>
<dbReference type="PANTHER" id="PTHR37984:SF5">
    <property type="entry name" value="PROTEIN NYNRIN-LIKE"/>
    <property type="match status" value="1"/>
</dbReference>
<dbReference type="AlphaFoldDB" id="A0AAW2WSS3"/>
<protein>
    <recommendedName>
        <fullName evidence="1">Reverse transcriptase domain-containing protein</fullName>
    </recommendedName>
</protein>
<proteinExistence type="predicted"/>
<gene>
    <name evidence="2" type="ORF">Slati_2168000</name>
</gene>
<dbReference type="InterPro" id="IPR043128">
    <property type="entry name" value="Rev_trsase/Diguanyl_cyclase"/>
</dbReference>
<dbReference type="SUPFAM" id="SSF56672">
    <property type="entry name" value="DNA/RNA polymerases"/>
    <property type="match status" value="1"/>
</dbReference>